<reference evidence="4" key="1">
    <citation type="journal article" date="2005" name="Chem. Commun. (Camb.)">
        <title>Equisetin biosynthesis in Fusarium heterosporum.</title>
        <authorList>
            <person name="Sims J.W."/>
            <person name="Fillmore J.P."/>
            <person name="Warner D.D."/>
            <person name="Schmidt E.W."/>
        </authorList>
    </citation>
    <scope>NUCLEOTIDE SEQUENCE</scope>
    <source>
        <strain evidence="4">ATCC 74349</strain>
    </source>
</reference>
<dbReference type="Pfam" id="PF01048">
    <property type="entry name" value="PNP_UDP_1"/>
    <property type="match status" value="1"/>
</dbReference>
<dbReference type="InterPro" id="IPR027417">
    <property type="entry name" value="P-loop_NTPase"/>
</dbReference>
<evidence type="ECO:0000313" key="4">
    <source>
        <dbReference type="EMBL" id="AGO65985.1"/>
    </source>
</evidence>
<keyword evidence="1" id="KW-0677">Repeat</keyword>
<proteinExistence type="predicted"/>
<organism evidence="4">
    <name type="scientific">Fusarium heterosporum</name>
    <dbReference type="NCBI Taxonomy" id="42747"/>
    <lineage>
        <taxon>Eukaryota</taxon>
        <taxon>Fungi</taxon>
        <taxon>Dikarya</taxon>
        <taxon>Ascomycota</taxon>
        <taxon>Pezizomycotina</taxon>
        <taxon>Sordariomycetes</taxon>
        <taxon>Hypocreomycetidae</taxon>
        <taxon>Hypocreales</taxon>
        <taxon>Nectriaceae</taxon>
        <taxon>Fusarium</taxon>
        <taxon>Fusarium heterosporum species complex</taxon>
    </lineage>
</organism>
<evidence type="ECO:0000256" key="1">
    <source>
        <dbReference type="ARBA" id="ARBA00022737"/>
    </source>
</evidence>
<dbReference type="SUPFAM" id="SSF52540">
    <property type="entry name" value="P-loop containing nucleoside triphosphate hydrolases"/>
    <property type="match status" value="1"/>
</dbReference>
<dbReference type="InterPro" id="IPR000845">
    <property type="entry name" value="Nucleoside_phosphorylase_d"/>
</dbReference>
<accession>S0AU84</accession>
<reference evidence="4" key="2">
    <citation type="journal article" date="2013" name="ACS Chem. Biol.">
        <title>Two related pyrrolidinedione synthetase loci in Fusarium heterosporum ATCC 74349 produce divergent metabolites.</title>
        <authorList>
            <person name="Kakule T.B."/>
            <person name="Sardar D."/>
            <person name="Lin Z."/>
            <person name="Schmidt E.W."/>
        </authorList>
    </citation>
    <scope>NUCLEOTIDE SEQUENCE</scope>
    <source>
        <strain evidence="4">ATCC 74349</strain>
    </source>
</reference>
<dbReference type="Gene3D" id="3.40.50.300">
    <property type="entry name" value="P-loop containing nucleotide triphosphate hydrolases"/>
    <property type="match status" value="1"/>
</dbReference>
<dbReference type="InterPro" id="IPR056884">
    <property type="entry name" value="NPHP3-like_N"/>
</dbReference>
<evidence type="ECO:0000259" key="3">
    <source>
        <dbReference type="Pfam" id="PF24883"/>
    </source>
</evidence>
<protein>
    <submittedName>
        <fullName evidence="4">Putative nucleoside phosphorylase-like protein</fullName>
    </submittedName>
</protein>
<feature type="domain" description="Nephrocystin 3-like N-terminal" evidence="3">
    <location>
        <begin position="365"/>
        <end position="536"/>
    </location>
</feature>
<feature type="domain" description="Nucleoside phosphorylase" evidence="2">
    <location>
        <begin position="33"/>
        <end position="298"/>
    </location>
</feature>
<dbReference type="PANTHER" id="PTHR46082">
    <property type="entry name" value="ATP/GTP-BINDING PROTEIN-RELATED"/>
    <property type="match status" value="1"/>
</dbReference>
<dbReference type="SUPFAM" id="SSF53167">
    <property type="entry name" value="Purine and uridine phosphorylases"/>
    <property type="match status" value="1"/>
</dbReference>
<name>S0AU84_FUSHE</name>
<evidence type="ECO:0000259" key="2">
    <source>
        <dbReference type="Pfam" id="PF01048"/>
    </source>
</evidence>
<dbReference type="GO" id="GO:0003824">
    <property type="term" value="F:catalytic activity"/>
    <property type="evidence" value="ECO:0007669"/>
    <property type="project" value="InterPro"/>
</dbReference>
<dbReference type="Pfam" id="PF24883">
    <property type="entry name" value="NPHP3_N"/>
    <property type="match status" value="1"/>
</dbReference>
<dbReference type="GO" id="GO:0009116">
    <property type="term" value="P:nucleoside metabolic process"/>
    <property type="evidence" value="ECO:0007669"/>
    <property type="project" value="InterPro"/>
</dbReference>
<dbReference type="AlphaFoldDB" id="S0AU84"/>
<sequence>MSEPSSSIMKRSRASSRDSITNLQHDDYTVAWISALPLELTAAEAMLDTVHTPLSQHPQDSNCDTLGSINGHNVVMACLPKGHYGTNNAATVASHLTRSFLNIQHRLMVGIGGGAPGSVDVRLGDVVVSTQVLQYDLGKAMPDDQFQRGTYPIRPPQSLMTAVSKLQASHSRGANHFPATILNSAGKLPHYAHPNIQDRLFQSDYNHPETSKSCEDCDQTKLSSRDARRSTDPVIHFGLIASGNQVIKDAYTRDKLSKELSCVCLEMEAAGIMDSSPYLTIRGICDYSDSHKNKEWQEYAALAAAAYTKELLLAIPANTATTDKRRKMQQPELPEVTKCLEALFVTDPVQDRKEILDAKGQICEGTCKWVLLTDKFKAWEQNPPHLLWVFAPPGVGKTFLSIYLSRNLKAISAERSEISSICFFCDNKIESRNTAVNILRGLIHQMIAIENNLVKVIMPTWGQTLSQLFERRSFGNLWKVFEEMVENSSFRTIYCVIAALDECEHDSLSLLLNRFERLTDSGNRSSKKVKLVCLSRWFPERIPESLDLFTKIELDMMPAGKADVERFSAGRVSTLARKKKFSDKMTAQVEEVF</sequence>
<dbReference type="PANTHER" id="PTHR46082:SF11">
    <property type="entry name" value="AAA+ ATPASE DOMAIN-CONTAINING PROTEIN-RELATED"/>
    <property type="match status" value="1"/>
</dbReference>
<dbReference type="InterPro" id="IPR053137">
    <property type="entry name" value="NLR-like"/>
</dbReference>
<reference evidence="4" key="3">
    <citation type="submission" date="2013-01" db="EMBL/GenBank/DDBJ databases">
        <authorList>
            <person name="Kakule T."/>
            <person name="Sardar D."/>
            <person name="Lin Z."/>
            <person name="Schmidt E.W."/>
        </authorList>
    </citation>
    <scope>NUCLEOTIDE SEQUENCE</scope>
    <source>
        <strain evidence="4">ATCC 74349</strain>
    </source>
</reference>
<gene>
    <name evidence="4" type="primary">gFH337</name>
</gene>
<dbReference type="EMBL" id="AY700570">
    <property type="protein sequence ID" value="AGO65985.1"/>
    <property type="molecule type" value="Genomic_DNA"/>
</dbReference>
<dbReference type="InterPro" id="IPR035994">
    <property type="entry name" value="Nucleoside_phosphorylase_sf"/>
</dbReference>
<dbReference type="Gene3D" id="3.40.50.1580">
    <property type="entry name" value="Nucleoside phosphorylase domain"/>
    <property type="match status" value="1"/>
</dbReference>